<dbReference type="InterPro" id="IPR053926">
    <property type="entry name" value="RecX_HTH_1st"/>
</dbReference>
<sequence>MSVIAGSLASKISLSLQFRVSITPWVKRNNAILCLKGREFNSSSVPVRYTPKRSSKSDKIENSLPVKGDKKSLFGNNLDGVSGNFGLNGKAKGRKGSEKRVFENSLPVKSSEKREFDKNLDGVKGDFCLYLKAKNQNQIFEESLSFNDARQVKHNALGVTAFSQLEEKCNHELEPRSHELMEEPEEDVEENVMQQENGISNQTMMVHKIMQDAEKVALGLLARRAYTAVELRKKLHGKSFPPDIVEAVIGDFQSRGLVNDGLYAETYSQSRWSSSSWGPRRIKKALFSKGVSESDTNKALKLVFEDGDSDEQESKVGLSKISMDQLLIQASKQWLRGQDVPKDTRKSRLIRWLQYRGFNWDVVNFVLKKLESQHISPRAQ</sequence>
<dbReference type="Gene3D" id="1.10.10.10">
    <property type="entry name" value="Winged helix-like DNA-binding domain superfamily/Winged helix DNA-binding domain"/>
    <property type="match status" value="3"/>
</dbReference>
<evidence type="ECO:0000259" key="7">
    <source>
        <dbReference type="Pfam" id="PF21982"/>
    </source>
</evidence>
<organism evidence="8 9">
    <name type="scientific">Salix udensis</name>
    <dbReference type="NCBI Taxonomy" id="889485"/>
    <lineage>
        <taxon>Eukaryota</taxon>
        <taxon>Viridiplantae</taxon>
        <taxon>Streptophyta</taxon>
        <taxon>Embryophyta</taxon>
        <taxon>Tracheophyta</taxon>
        <taxon>Spermatophyta</taxon>
        <taxon>Magnoliopsida</taxon>
        <taxon>eudicotyledons</taxon>
        <taxon>Gunneridae</taxon>
        <taxon>Pentapetalae</taxon>
        <taxon>rosids</taxon>
        <taxon>fabids</taxon>
        <taxon>Malpighiales</taxon>
        <taxon>Salicaceae</taxon>
        <taxon>Saliceae</taxon>
        <taxon>Salix</taxon>
    </lineage>
</organism>
<dbReference type="Proteomes" id="UP001162972">
    <property type="component" value="Chromosome 16"/>
</dbReference>
<evidence type="ECO:0000256" key="4">
    <source>
        <dbReference type="ARBA" id="ARBA00022490"/>
    </source>
</evidence>
<feature type="domain" description="RecX first three-helical" evidence="7">
    <location>
        <begin position="216"/>
        <end position="249"/>
    </location>
</feature>
<comment type="similarity">
    <text evidence="2">Belongs to the RecX family.</text>
</comment>
<dbReference type="GO" id="GO:0005737">
    <property type="term" value="C:cytoplasm"/>
    <property type="evidence" value="ECO:0007669"/>
    <property type="project" value="UniProtKB-SubCell"/>
</dbReference>
<evidence type="ECO:0000256" key="2">
    <source>
        <dbReference type="ARBA" id="ARBA00009695"/>
    </source>
</evidence>
<evidence type="ECO:0000256" key="1">
    <source>
        <dbReference type="ARBA" id="ARBA00004496"/>
    </source>
</evidence>
<comment type="subcellular location">
    <subcellularLocation>
        <location evidence="1">Cytoplasm</location>
    </subcellularLocation>
</comment>
<evidence type="ECO:0000256" key="3">
    <source>
        <dbReference type="ARBA" id="ARBA00018111"/>
    </source>
</evidence>
<dbReference type="InterPro" id="IPR053924">
    <property type="entry name" value="RecX_HTH_2nd"/>
</dbReference>
<dbReference type="InterPro" id="IPR003783">
    <property type="entry name" value="Regulatory_RecX"/>
</dbReference>
<proteinExistence type="inferred from homology"/>
<dbReference type="AlphaFoldDB" id="A0AAD6KIG3"/>
<keyword evidence="4" id="KW-0963">Cytoplasm</keyword>
<dbReference type="InterPro" id="IPR036388">
    <property type="entry name" value="WH-like_DNA-bd_sf"/>
</dbReference>
<dbReference type="PANTHER" id="PTHR33602">
    <property type="entry name" value="REGULATORY PROTEIN RECX FAMILY PROTEIN"/>
    <property type="match status" value="1"/>
</dbReference>
<dbReference type="GO" id="GO:0006282">
    <property type="term" value="P:regulation of DNA repair"/>
    <property type="evidence" value="ECO:0007669"/>
    <property type="project" value="InterPro"/>
</dbReference>
<feature type="domain" description="RecX second three-helical" evidence="5">
    <location>
        <begin position="259"/>
        <end position="300"/>
    </location>
</feature>
<dbReference type="EMBL" id="JAPFFJ010000006">
    <property type="protein sequence ID" value="KAJ6422977.1"/>
    <property type="molecule type" value="Genomic_DNA"/>
</dbReference>
<comment type="caution">
    <text evidence="8">The sequence shown here is derived from an EMBL/GenBank/DDBJ whole genome shotgun (WGS) entry which is preliminary data.</text>
</comment>
<feature type="domain" description="RecX third three-helical" evidence="6">
    <location>
        <begin position="324"/>
        <end position="367"/>
    </location>
</feature>
<dbReference type="InterPro" id="IPR053925">
    <property type="entry name" value="RecX_HTH_3rd"/>
</dbReference>
<dbReference type="PANTHER" id="PTHR33602:SF1">
    <property type="entry name" value="REGULATORY PROTEIN RECX FAMILY PROTEIN"/>
    <property type="match status" value="1"/>
</dbReference>
<protein>
    <recommendedName>
        <fullName evidence="3">Regulatory protein RecX</fullName>
    </recommendedName>
</protein>
<keyword evidence="9" id="KW-1185">Reference proteome</keyword>
<accession>A0AAD6KIG3</accession>
<dbReference type="HAMAP" id="MF_01114">
    <property type="entry name" value="RecX"/>
    <property type="match status" value="1"/>
</dbReference>
<evidence type="ECO:0000259" key="6">
    <source>
        <dbReference type="Pfam" id="PF21981"/>
    </source>
</evidence>
<dbReference type="Pfam" id="PF21981">
    <property type="entry name" value="RecX_HTH3"/>
    <property type="match status" value="1"/>
</dbReference>
<reference evidence="8 9" key="1">
    <citation type="journal article" date="2023" name="Int. J. Mol. Sci.">
        <title>De Novo Assembly and Annotation of 11 Diverse Shrub Willow (Salix) Genomes Reveals Novel Gene Organization in Sex-Linked Regions.</title>
        <authorList>
            <person name="Hyden B."/>
            <person name="Feng K."/>
            <person name="Yates T.B."/>
            <person name="Jawdy S."/>
            <person name="Cereghino C."/>
            <person name="Smart L.B."/>
            <person name="Muchero W."/>
        </authorList>
    </citation>
    <scope>NUCLEOTIDE SEQUENCE [LARGE SCALE GENOMIC DNA]</scope>
    <source>
        <tissue evidence="8">Shoot tip</tissue>
    </source>
</reference>
<evidence type="ECO:0000313" key="9">
    <source>
        <dbReference type="Proteomes" id="UP001162972"/>
    </source>
</evidence>
<evidence type="ECO:0000259" key="5">
    <source>
        <dbReference type="Pfam" id="PF02631"/>
    </source>
</evidence>
<evidence type="ECO:0000313" key="8">
    <source>
        <dbReference type="EMBL" id="KAJ6422977.1"/>
    </source>
</evidence>
<name>A0AAD6KIG3_9ROSI</name>
<dbReference type="Pfam" id="PF21982">
    <property type="entry name" value="RecX_HTH1"/>
    <property type="match status" value="1"/>
</dbReference>
<dbReference type="Pfam" id="PF02631">
    <property type="entry name" value="RecX_HTH2"/>
    <property type="match status" value="1"/>
</dbReference>
<gene>
    <name evidence="8" type="ORF">OIU84_023997</name>
</gene>